<keyword evidence="4" id="KW-0436">Ligase</keyword>
<keyword evidence="5" id="KW-1185">Reference proteome</keyword>
<dbReference type="Pfam" id="PF13193">
    <property type="entry name" value="AMP-binding_C"/>
    <property type="match status" value="1"/>
</dbReference>
<dbReference type="InterPro" id="IPR025110">
    <property type="entry name" value="AMP-bd_C"/>
</dbReference>
<dbReference type="EMBL" id="WBMR01000259">
    <property type="protein sequence ID" value="KAB2362922.1"/>
    <property type="molecule type" value="Genomic_DNA"/>
</dbReference>
<dbReference type="InterPro" id="IPR045851">
    <property type="entry name" value="AMP-bd_C_sf"/>
</dbReference>
<evidence type="ECO:0000256" key="1">
    <source>
        <dbReference type="SAM" id="Phobius"/>
    </source>
</evidence>
<dbReference type="InterPro" id="IPR000873">
    <property type="entry name" value="AMP-dep_synth/lig_dom"/>
</dbReference>
<gene>
    <name evidence="4" type="ORF">F9B16_44100</name>
</gene>
<evidence type="ECO:0000313" key="5">
    <source>
        <dbReference type="Proteomes" id="UP000483004"/>
    </source>
</evidence>
<dbReference type="Gene3D" id="2.30.38.10">
    <property type="entry name" value="Luciferase, Domain 3"/>
    <property type="match status" value="1"/>
</dbReference>
<dbReference type="PANTHER" id="PTHR43767">
    <property type="entry name" value="LONG-CHAIN-FATTY-ACID--COA LIGASE"/>
    <property type="match status" value="1"/>
</dbReference>
<dbReference type="Proteomes" id="UP000483004">
    <property type="component" value="Unassembled WGS sequence"/>
</dbReference>
<dbReference type="PROSITE" id="PS00455">
    <property type="entry name" value="AMP_BINDING"/>
    <property type="match status" value="1"/>
</dbReference>
<dbReference type="GO" id="GO:0016877">
    <property type="term" value="F:ligase activity, forming carbon-sulfur bonds"/>
    <property type="evidence" value="ECO:0007669"/>
    <property type="project" value="UniProtKB-ARBA"/>
</dbReference>
<reference evidence="4 5" key="1">
    <citation type="submission" date="2019-09" db="EMBL/GenBank/DDBJ databases">
        <title>Actinomadura physcomitrii sp. nov., a novel actinomycete isolated from moss [Physcomitrium sphaericum (Ludw) Fuernr].</title>
        <authorList>
            <person name="Liu C."/>
            <person name="Zhuang X."/>
        </authorList>
    </citation>
    <scope>NUCLEOTIDE SEQUENCE [LARGE SCALE GENOMIC DNA]</scope>
    <source>
        <strain evidence="4 5">CYP1-1B</strain>
    </source>
</reference>
<dbReference type="OrthoDB" id="9803968at2"/>
<dbReference type="Gene3D" id="3.30.300.30">
    <property type="match status" value="1"/>
</dbReference>
<keyword evidence="1" id="KW-0812">Transmembrane</keyword>
<dbReference type="Pfam" id="PF00501">
    <property type="entry name" value="AMP-binding"/>
    <property type="match status" value="1"/>
</dbReference>
<keyword evidence="1" id="KW-1133">Transmembrane helix</keyword>
<dbReference type="InterPro" id="IPR050237">
    <property type="entry name" value="ATP-dep_AMP-bd_enzyme"/>
</dbReference>
<dbReference type="SUPFAM" id="SSF56801">
    <property type="entry name" value="Acetyl-CoA synthetase-like"/>
    <property type="match status" value="1"/>
</dbReference>
<organism evidence="4 5">
    <name type="scientific">Actinomadura montaniterrae</name>
    <dbReference type="NCBI Taxonomy" id="1803903"/>
    <lineage>
        <taxon>Bacteria</taxon>
        <taxon>Bacillati</taxon>
        <taxon>Actinomycetota</taxon>
        <taxon>Actinomycetes</taxon>
        <taxon>Streptosporangiales</taxon>
        <taxon>Thermomonosporaceae</taxon>
        <taxon>Actinomadura</taxon>
    </lineage>
</organism>
<dbReference type="InterPro" id="IPR020845">
    <property type="entry name" value="AMP-binding_CS"/>
</dbReference>
<name>A0A6L3VGE3_9ACTN</name>
<feature type="domain" description="AMP-binding enzyme C-terminal" evidence="3">
    <location>
        <begin position="456"/>
        <end position="532"/>
    </location>
</feature>
<evidence type="ECO:0000313" key="4">
    <source>
        <dbReference type="EMBL" id="KAB2362922.1"/>
    </source>
</evidence>
<comment type="caution">
    <text evidence="4">The sequence shown here is derived from an EMBL/GenBank/DDBJ whole genome shotgun (WGS) entry which is preliminary data.</text>
</comment>
<dbReference type="Gene3D" id="3.40.50.980">
    <property type="match status" value="2"/>
</dbReference>
<sequence length="544" mass="57996">MDEVDIRGVRTRVWKNAPTTLRDVLELSRGHGDAPFLVYEDDRLSFAEHHRRAAAFGRLLAAEYGIAKGDRVAIAMRNYPEWSVAFFGAAAAGAVVVPLNAWWSADELEYGLRDSGARLLVADAERAERLAGVLPGLGIPLLVARPGGDPPAGGEAFDTALARALDDGADGLPEVEIGPEDDATIFYTSGTTGRSKGALGTHRNITTNPVSLAYGLLSAGVRAGATLEQLTTPQPRVTLLSVPFFHATGCHSVLVSSALQGGTVVLMYKWDVTKALELIERERVTGFGGVPTMAWQVLTSPDFDKYDTSSLTGVSYGGAPAAPALVDKIKERLPQRVPGNGYGLTETSSVTTYNGGVNYLEHPDSVGPPVAVCDVRVVDPATGEDLPAGEVGELLIAGPNVIKGYWNKPEATAQAFADGWFHSGDLARVDDDGFVYIVDRAKDMLIRGGENIYCAEVEAALYEHPAVADCAVIGVPHDVLGEEVGAVVVPRPGASPAPEEIQAFLRERIAAFKVPVHFWFRDEGLPRNPGGKILKTRLRSELLG</sequence>
<evidence type="ECO:0000259" key="3">
    <source>
        <dbReference type="Pfam" id="PF13193"/>
    </source>
</evidence>
<feature type="domain" description="AMP-dependent synthetase/ligase" evidence="2">
    <location>
        <begin position="29"/>
        <end position="406"/>
    </location>
</feature>
<dbReference type="PANTHER" id="PTHR43767:SF7">
    <property type="entry name" value="MEDIUM_LONG-CHAIN-FATTY-ACID--COA LIGASE FADD8"/>
    <property type="match status" value="1"/>
</dbReference>
<evidence type="ECO:0000259" key="2">
    <source>
        <dbReference type="Pfam" id="PF00501"/>
    </source>
</evidence>
<dbReference type="AlphaFoldDB" id="A0A6L3VGE3"/>
<feature type="transmembrane region" description="Helical" evidence="1">
    <location>
        <begin position="84"/>
        <end position="103"/>
    </location>
</feature>
<accession>A0A6L3VGE3</accession>
<protein>
    <submittedName>
        <fullName evidence="4">Acyl--CoA ligase</fullName>
    </submittedName>
</protein>
<keyword evidence="1" id="KW-0472">Membrane</keyword>
<proteinExistence type="predicted"/>